<name>A0ABR7RZC9_AQUAC</name>
<reference evidence="6 7" key="1">
    <citation type="submission" date="2016-06" db="EMBL/GenBank/DDBJ databases">
        <authorList>
            <person name="Ramos C."/>
            <person name="Pintado A."/>
            <person name="Crespo-Gomez J.I."/>
        </authorList>
    </citation>
    <scope>NUCLEOTIDE SEQUENCE [LARGE SCALE GENOMIC DNA]</scope>
    <source>
        <strain evidence="6 7">AVO110</strain>
    </source>
</reference>
<dbReference type="Proteomes" id="UP000744555">
    <property type="component" value="Unassembled WGS sequence"/>
</dbReference>
<comment type="subcellular location">
    <subcellularLocation>
        <location evidence="1 5">Bacterial flagellum basal body</location>
    </subcellularLocation>
</comment>
<protein>
    <recommendedName>
        <fullName evidence="3 5">Flagellar hook-basal body complex protein FliE</fullName>
    </recommendedName>
</protein>
<comment type="similarity">
    <text evidence="2 5">Belongs to the FliE family.</text>
</comment>
<keyword evidence="6" id="KW-0966">Cell projection</keyword>
<dbReference type="Pfam" id="PF02049">
    <property type="entry name" value="FliE"/>
    <property type="match status" value="1"/>
</dbReference>
<accession>A0ABR7RZC9</accession>
<keyword evidence="6" id="KW-0969">Cilium</keyword>
<gene>
    <name evidence="5" type="primary">fliE</name>
    <name evidence="6" type="ORF">A9179_06015</name>
</gene>
<dbReference type="PANTHER" id="PTHR34653">
    <property type="match status" value="1"/>
</dbReference>
<keyword evidence="7" id="KW-1185">Reference proteome</keyword>
<proteinExistence type="inferred from homology"/>
<keyword evidence="4 5" id="KW-0975">Bacterial flagellum</keyword>
<dbReference type="InterPro" id="IPR001624">
    <property type="entry name" value="FliE"/>
</dbReference>
<dbReference type="PRINTS" id="PR01006">
    <property type="entry name" value="FLGHOOKFLIE"/>
</dbReference>
<keyword evidence="6" id="KW-0282">Flagellum</keyword>
<evidence type="ECO:0000256" key="5">
    <source>
        <dbReference type="HAMAP-Rule" id="MF_00724"/>
    </source>
</evidence>
<evidence type="ECO:0000256" key="2">
    <source>
        <dbReference type="ARBA" id="ARBA00009272"/>
    </source>
</evidence>
<sequence>MTAISQIQQGLLGQLEQFSHIAEGAAISPAQLQGSPAAATGIADSFEQALRAVDADQQQAGAAMAAVDSGKSEDLVGAMIDSQKASLSFTALLQVRNKLAGAFDDIMRMPL</sequence>
<evidence type="ECO:0000256" key="1">
    <source>
        <dbReference type="ARBA" id="ARBA00004117"/>
    </source>
</evidence>
<dbReference type="PANTHER" id="PTHR34653:SF1">
    <property type="entry name" value="FLAGELLAR HOOK-BASAL BODY COMPLEX PROTEIN FLIE"/>
    <property type="match status" value="1"/>
</dbReference>
<dbReference type="HAMAP" id="MF_00724">
    <property type="entry name" value="FliE"/>
    <property type="match status" value="1"/>
</dbReference>
<evidence type="ECO:0000256" key="3">
    <source>
        <dbReference type="ARBA" id="ARBA00018024"/>
    </source>
</evidence>
<evidence type="ECO:0000313" key="7">
    <source>
        <dbReference type="Proteomes" id="UP000744555"/>
    </source>
</evidence>
<dbReference type="EMBL" id="LZEU01000001">
    <property type="protein sequence ID" value="MBC9249827.1"/>
    <property type="molecule type" value="Genomic_DNA"/>
</dbReference>
<comment type="caution">
    <text evidence="6">The sequence shown here is derived from an EMBL/GenBank/DDBJ whole genome shotgun (WGS) entry which is preliminary data.</text>
</comment>
<dbReference type="RefSeq" id="WP_187804940.1">
    <property type="nucleotide sequence ID" value="NZ_LZEU01000001.1"/>
</dbReference>
<evidence type="ECO:0000313" key="6">
    <source>
        <dbReference type="EMBL" id="MBC9249827.1"/>
    </source>
</evidence>
<evidence type="ECO:0000256" key="4">
    <source>
        <dbReference type="ARBA" id="ARBA00023143"/>
    </source>
</evidence>
<organism evidence="6 7">
    <name type="scientific">Aquipseudomonas alcaligenes</name>
    <name type="common">Pseudomonas alcaligenes</name>
    <dbReference type="NCBI Taxonomy" id="43263"/>
    <lineage>
        <taxon>Bacteria</taxon>
        <taxon>Pseudomonadati</taxon>
        <taxon>Pseudomonadota</taxon>
        <taxon>Gammaproteobacteria</taxon>
        <taxon>Pseudomonadales</taxon>
        <taxon>Pseudomonadaceae</taxon>
        <taxon>Aquipseudomonas</taxon>
    </lineage>
</organism>